<dbReference type="InterPro" id="IPR018631">
    <property type="entry name" value="AAA-ATPase-like_dom"/>
</dbReference>
<protein>
    <recommendedName>
        <fullName evidence="1">AAA-ATPase-like domain-containing protein</fullName>
    </recommendedName>
</protein>
<dbReference type="RefSeq" id="XP_043005698.1">
    <property type="nucleotide sequence ID" value="XM_043155916.1"/>
</dbReference>
<dbReference type="AlphaFoldDB" id="A0A9P7RTP1"/>
<dbReference type="GeneID" id="66080004"/>
<proteinExistence type="predicted"/>
<gene>
    <name evidence="2" type="ORF">E1B28_010929</name>
</gene>
<comment type="caution">
    <text evidence="2">The sequence shown here is derived from an EMBL/GenBank/DDBJ whole genome shotgun (WGS) entry which is preliminary data.</text>
</comment>
<dbReference type="KEGG" id="more:E1B28_010929"/>
<dbReference type="EMBL" id="CM032187">
    <property type="protein sequence ID" value="KAG7089228.1"/>
    <property type="molecule type" value="Genomic_DNA"/>
</dbReference>
<reference evidence="2" key="1">
    <citation type="journal article" date="2021" name="Genome Biol. Evol.">
        <title>The assembled and annotated genome of the fairy-ring fungus Marasmius oreades.</title>
        <authorList>
            <person name="Hiltunen M."/>
            <person name="Ament-Velasquez S.L."/>
            <person name="Johannesson H."/>
        </authorList>
    </citation>
    <scope>NUCLEOTIDE SEQUENCE</scope>
    <source>
        <strain evidence="2">03SP1</strain>
    </source>
</reference>
<sequence>MPVDATTPIHQAHIIEVGSSYEQYVGRVDNPDPSKSEAEAETFILPLLWPSYSPLTVQRFLEDLSSTTTDFKTLTNLSHFCDRSSVIALTQYYSCTLLRAPPRYGKTSIVSMLSYFYDVRHKDDFAYAFRYSEDMSTWMPNNHYVLKLEFGSLDVKSQDFNLNDELNKALEDFVKQYSLLPEGKEWKELEDKDPVTTLSNVMSVTRPRKHGLVVLVDDYDSPFWAAYEFPDKRDEIKRSLYKFFGALLCWKRCQVISVIFFTGTQQILSTVSEATWEEAHDIVVQEDTDKLAGFCREDVFYIANVMQWTFHGLRLAELADEFLESEEAKEQLEQGAGWYEFSCHTVLDFFHKRLAEKGKAVTGYVPLRTEQRIVNSPIFP</sequence>
<evidence type="ECO:0000313" key="2">
    <source>
        <dbReference type="EMBL" id="KAG7089228.1"/>
    </source>
</evidence>
<evidence type="ECO:0000313" key="3">
    <source>
        <dbReference type="Proteomes" id="UP001049176"/>
    </source>
</evidence>
<organism evidence="2 3">
    <name type="scientific">Marasmius oreades</name>
    <name type="common">fairy-ring Marasmius</name>
    <dbReference type="NCBI Taxonomy" id="181124"/>
    <lineage>
        <taxon>Eukaryota</taxon>
        <taxon>Fungi</taxon>
        <taxon>Dikarya</taxon>
        <taxon>Basidiomycota</taxon>
        <taxon>Agaricomycotina</taxon>
        <taxon>Agaricomycetes</taxon>
        <taxon>Agaricomycetidae</taxon>
        <taxon>Agaricales</taxon>
        <taxon>Marasmiineae</taxon>
        <taxon>Marasmiaceae</taxon>
        <taxon>Marasmius</taxon>
    </lineage>
</organism>
<keyword evidence="3" id="KW-1185">Reference proteome</keyword>
<dbReference type="OrthoDB" id="5380555at2759"/>
<accession>A0A9P7RTP1</accession>
<name>A0A9P7RTP1_9AGAR</name>
<evidence type="ECO:0000259" key="1">
    <source>
        <dbReference type="Pfam" id="PF09820"/>
    </source>
</evidence>
<dbReference type="PANTHER" id="PTHR34825">
    <property type="entry name" value="CONSERVED PROTEIN, WITH A WEAK D-GALACTARATE DEHYDRATASE/ALTRONATE HYDROLASE DOMAIN"/>
    <property type="match status" value="1"/>
</dbReference>
<dbReference type="Proteomes" id="UP001049176">
    <property type="component" value="Chromosome 7"/>
</dbReference>
<dbReference type="PANTHER" id="PTHR34825:SF1">
    <property type="entry name" value="AAA-ATPASE-LIKE DOMAIN-CONTAINING PROTEIN"/>
    <property type="match status" value="1"/>
</dbReference>
<feature type="domain" description="AAA-ATPase-like" evidence="1">
    <location>
        <begin position="69"/>
        <end position="268"/>
    </location>
</feature>
<dbReference type="Pfam" id="PF09820">
    <property type="entry name" value="AAA-ATPase_like"/>
    <property type="match status" value="1"/>
</dbReference>